<dbReference type="Proteomes" id="UP000826725">
    <property type="component" value="Chromosome"/>
</dbReference>
<dbReference type="EMBL" id="AP024086">
    <property type="protein sequence ID" value="BCL60771.1"/>
    <property type="molecule type" value="Genomic_DNA"/>
</dbReference>
<dbReference type="KEGG" id="dbk:DGMP_14640"/>
<name>A0A8D5JR72_9BACT</name>
<protein>
    <submittedName>
        <fullName evidence="1">Uncharacterized protein</fullName>
    </submittedName>
</protein>
<accession>A0A8D5JR72</accession>
<dbReference type="AlphaFoldDB" id="A0A8D5JR72"/>
<proteinExistence type="predicted"/>
<reference evidence="1" key="1">
    <citation type="submission" date="2020-09" db="EMBL/GenBank/DDBJ databases">
        <title>Desulfogranum mesoprofundum gen. nov., sp. nov., a novel mesophilic, sulfate-reducing chemolithoautotroph isolated from a deep-sea hydrothermal vent chimney in the Suiyo Seamount.</title>
        <authorList>
            <person name="Hashimoto Y."/>
            <person name="Nakagawa S."/>
        </authorList>
    </citation>
    <scope>NUCLEOTIDE SEQUENCE</scope>
    <source>
        <strain evidence="1">KT2</strain>
    </source>
</reference>
<keyword evidence="2" id="KW-1185">Reference proteome</keyword>
<organism evidence="1 2">
    <name type="scientific">Desulfomarina profundi</name>
    <dbReference type="NCBI Taxonomy" id="2772557"/>
    <lineage>
        <taxon>Bacteria</taxon>
        <taxon>Pseudomonadati</taxon>
        <taxon>Thermodesulfobacteriota</taxon>
        <taxon>Desulfobulbia</taxon>
        <taxon>Desulfobulbales</taxon>
        <taxon>Desulfobulbaceae</taxon>
        <taxon>Desulfomarina</taxon>
    </lineage>
</organism>
<evidence type="ECO:0000313" key="1">
    <source>
        <dbReference type="EMBL" id="BCL60771.1"/>
    </source>
</evidence>
<evidence type="ECO:0000313" key="2">
    <source>
        <dbReference type="Proteomes" id="UP000826725"/>
    </source>
</evidence>
<sequence length="62" mass="7120">MDNQNKNDILTCNCIAELSSSAIYESVDLHPWAAADNENPTAAEYLSWRDFQINSEPDFYYN</sequence>
<gene>
    <name evidence="1" type="ORF">DGMP_14640</name>
</gene>